<evidence type="ECO:0000313" key="1">
    <source>
        <dbReference type="EMBL" id="KZB01671.1"/>
    </source>
</evidence>
<dbReference type="AlphaFoldDB" id="A0A154IM58"/>
<gene>
    <name evidence="1" type="ORF">A4A59_02005</name>
</gene>
<protein>
    <submittedName>
        <fullName evidence="1">Uncharacterized protein</fullName>
    </submittedName>
</protein>
<proteinExistence type="predicted"/>
<reference evidence="1" key="1">
    <citation type="submission" date="2016-03" db="EMBL/GenBank/DDBJ databases">
        <title>Microsymbionts genomes from the relict species Vavilovia formosa.</title>
        <authorList>
            <person name="Chirak E."/>
            <person name="Kimeklis A."/>
            <person name="Kopat V."/>
            <person name="Andronov E."/>
        </authorList>
    </citation>
    <scope>NUCLEOTIDE SEQUENCE [LARGE SCALE GENOMIC DNA]</scope>
    <source>
        <strain evidence="1">Vaf12</strain>
    </source>
</reference>
<accession>A0A154IM58</accession>
<dbReference type="EMBL" id="LVYU01000079">
    <property type="protein sequence ID" value="KZB01671.1"/>
    <property type="molecule type" value="Genomic_DNA"/>
</dbReference>
<name>A0A154IM58_RHILE</name>
<organism evidence="1">
    <name type="scientific">Rhizobium leguminosarum</name>
    <dbReference type="NCBI Taxonomy" id="384"/>
    <lineage>
        <taxon>Bacteria</taxon>
        <taxon>Pseudomonadati</taxon>
        <taxon>Pseudomonadota</taxon>
        <taxon>Alphaproteobacteria</taxon>
        <taxon>Hyphomicrobiales</taxon>
        <taxon>Rhizobiaceae</taxon>
        <taxon>Rhizobium/Agrobacterium group</taxon>
        <taxon>Rhizobium</taxon>
    </lineage>
</organism>
<sequence length="108" mass="11788">MRPRRCALFECGQIVAVHGEDQIEIPEVTRPDAAGALPRYVEAVVFRGGDRTPVGRIAFMPAAGAGGSDRKIVGQARLGDEMAKNSLRERRTAYIAHANEEDADAFHR</sequence>
<comment type="caution">
    <text evidence="1">The sequence shown here is derived from an EMBL/GenBank/DDBJ whole genome shotgun (WGS) entry which is preliminary data.</text>
</comment>